<dbReference type="GO" id="GO:0032979">
    <property type="term" value="P:protein insertion into mitochondrial inner membrane from matrix"/>
    <property type="evidence" value="ECO:0007669"/>
    <property type="project" value="TreeGrafter"/>
</dbReference>
<keyword evidence="5" id="KW-0472">Membrane</keyword>
<dbReference type="InterPro" id="IPR028055">
    <property type="entry name" value="YidC/Oxa/ALB_C"/>
</dbReference>
<dbReference type="EMBL" id="JADCNM010000011">
    <property type="protein sequence ID" value="KAG0462265.1"/>
    <property type="molecule type" value="Genomic_DNA"/>
</dbReference>
<protein>
    <recommendedName>
        <fullName evidence="8">Membrane insertase YidC/Oxa/ALB C-terminal domain-containing protein</fullName>
    </recommendedName>
</protein>
<evidence type="ECO:0000256" key="2">
    <source>
        <dbReference type="ARBA" id="ARBA00010583"/>
    </source>
</evidence>
<evidence type="ECO:0000313" key="10">
    <source>
        <dbReference type="Proteomes" id="UP000639772"/>
    </source>
</evidence>
<comment type="caution">
    <text evidence="9">The sequence shown here is derived from an EMBL/GenBank/DDBJ whole genome shotgun (WGS) entry which is preliminary data.</text>
</comment>
<sequence>MACRRKILAASYDYLSQRIHPSYFHIFQYGKEHSRSPEPSTFPETHLANRVPAFSRQFGTFRFPIRDWRTIGFSHPLGVDHFSRSYSSGSERSDDVGYINDVAEVLTDTGIESSITTAVPSIPTPFPGEVAAAAADSFLPVAALQHLIDSVHSFTGLNWWASIAVTTLMIRGATLPFLINQLKATMKLNILRPELEKLKKEISKAWGDSVYTAKGNSHSGPVFMCFYFAVSNMVQKVPSFKGGGAYWFTDLTTPDTMYIFPALTALSFLATVELNMQEGLEGNPTAKVMKNIFRVLGILTVPFTANFPKAIFCYWMTSNLFSLAYGFAIKRPLVRKFLNLPLVLPQPNSPPQPNFSLGGSNPVRPLSSTTPEKGSEAAKTPGVRVSSSTVINQRIRNLEKAVKPRTKPKKR</sequence>
<dbReference type="Pfam" id="PF02096">
    <property type="entry name" value="60KD_IMP"/>
    <property type="match status" value="1"/>
</dbReference>
<gene>
    <name evidence="9" type="ORF">HPP92_020741</name>
</gene>
<dbReference type="PANTHER" id="PTHR12428">
    <property type="entry name" value="OXA1"/>
    <property type="match status" value="1"/>
</dbReference>
<keyword evidence="3 6" id="KW-0812">Transmembrane</keyword>
<evidence type="ECO:0000256" key="1">
    <source>
        <dbReference type="ARBA" id="ARBA00004141"/>
    </source>
</evidence>
<proteinExistence type="inferred from homology"/>
<evidence type="ECO:0000313" key="9">
    <source>
        <dbReference type="EMBL" id="KAG0462265.1"/>
    </source>
</evidence>
<accession>A0A835UIR7</accession>
<dbReference type="GO" id="GO:0032977">
    <property type="term" value="F:membrane insertase activity"/>
    <property type="evidence" value="ECO:0007669"/>
    <property type="project" value="InterPro"/>
</dbReference>
<evidence type="ECO:0000256" key="7">
    <source>
        <dbReference type="SAM" id="MobiDB-lite"/>
    </source>
</evidence>
<evidence type="ECO:0000256" key="5">
    <source>
        <dbReference type="ARBA" id="ARBA00023136"/>
    </source>
</evidence>
<keyword evidence="4" id="KW-1133">Transmembrane helix</keyword>
<evidence type="ECO:0000259" key="8">
    <source>
        <dbReference type="Pfam" id="PF02096"/>
    </source>
</evidence>
<comment type="similarity">
    <text evidence="2">Belongs to the OXA1/ALB3/YidC (TC 2.A.9.2) family.</text>
</comment>
<evidence type="ECO:0000256" key="3">
    <source>
        <dbReference type="ARBA" id="ARBA00022692"/>
    </source>
</evidence>
<dbReference type="OrthoDB" id="2148490at2759"/>
<dbReference type="InterPro" id="IPR001708">
    <property type="entry name" value="YidC/ALB3/OXA1/COX18"/>
</dbReference>
<evidence type="ECO:0000256" key="6">
    <source>
        <dbReference type="RuleBase" id="RU003945"/>
    </source>
</evidence>
<reference evidence="9 10" key="1">
    <citation type="journal article" date="2020" name="Nat. Food">
        <title>A phased Vanilla planifolia genome enables genetic improvement of flavour and production.</title>
        <authorList>
            <person name="Hasing T."/>
            <person name="Tang H."/>
            <person name="Brym M."/>
            <person name="Khazi F."/>
            <person name="Huang T."/>
            <person name="Chambers A.H."/>
        </authorList>
    </citation>
    <scope>NUCLEOTIDE SEQUENCE [LARGE SCALE GENOMIC DNA]</scope>
    <source>
        <tissue evidence="9">Leaf</tissue>
    </source>
</reference>
<dbReference type="CDD" id="cd20069">
    <property type="entry name" value="5TM_Oxa1-like"/>
    <property type="match status" value="1"/>
</dbReference>
<dbReference type="Proteomes" id="UP000639772">
    <property type="component" value="Chromosome 11"/>
</dbReference>
<feature type="region of interest" description="Disordered" evidence="7">
    <location>
        <begin position="350"/>
        <end position="388"/>
    </location>
</feature>
<dbReference type="PANTHER" id="PTHR12428:SF34">
    <property type="entry name" value="MITOCHONDRIAL INNER MEMBRANE PROTEIN OXA1-LIKE"/>
    <property type="match status" value="1"/>
</dbReference>
<dbReference type="GO" id="GO:0005743">
    <property type="term" value="C:mitochondrial inner membrane"/>
    <property type="evidence" value="ECO:0007669"/>
    <property type="project" value="TreeGrafter"/>
</dbReference>
<dbReference type="AlphaFoldDB" id="A0A835UIR7"/>
<evidence type="ECO:0000256" key="4">
    <source>
        <dbReference type="ARBA" id="ARBA00022989"/>
    </source>
</evidence>
<feature type="domain" description="Membrane insertase YidC/Oxa/ALB C-terminal" evidence="8">
    <location>
        <begin position="221"/>
        <end position="330"/>
    </location>
</feature>
<comment type="similarity">
    <text evidence="6">Belongs to the OXA1/ALB3/YidC family.</text>
</comment>
<comment type="subcellular location">
    <subcellularLocation>
        <location evidence="1 6">Membrane</location>
        <topology evidence="1 6">Multi-pass membrane protein</topology>
    </subcellularLocation>
</comment>
<organism evidence="9 10">
    <name type="scientific">Vanilla planifolia</name>
    <name type="common">Vanilla</name>
    <dbReference type="NCBI Taxonomy" id="51239"/>
    <lineage>
        <taxon>Eukaryota</taxon>
        <taxon>Viridiplantae</taxon>
        <taxon>Streptophyta</taxon>
        <taxon>Embryophyta</taxon>
        <taxon>Tracheophyta</taxon>
        <taxon>Spermatophyta</taxon>
        <taxon>Magnoliopsida</taxon>
        <taxon>Liliopsida</taxon>
        <taxon>Asparagales</taxon>
        <taxon>Orchidaceae</taxon>
        <taxon>Vanilloideae</taxon>
        <taxon>Vanilleae</taxon>
        <taxon>Vanilla</taxon>
    </lineage>
</organism>
<name>A0A835UIR7_VANPL</name>